<dbReference type="GO" id="GO:0006508">
    <property type="term" value="P:proteolysis"/>
    <property type="evidence" value="ECO:0007669"/>
    <property type="project" value="UniProtKB-KW"/>
</dbReference>
<dbReference type="SUPFAM" id="SSF144091">
    <property type="entry name" value="Rhomboid-like"/>
    <property type="match status" value="1"/>
</dbReference>
<name>A0ABY9XZP8_9FLAO</name>
<keyword evidence="5 7" id="KW-1133">Transmembrane helix</keyword>
<feature type="transmembrane region" description="Helical" evidence="7">
    <location>
        <begin position="224"/>
        <end position="244"/>
    </location>
</feature>
<dbReference type="RefSeq" id="WP_415861381.1">
    <property type="nucleotide sequence ID" value="NZ_CP134536.1"/>
</dbReference>
<proteinExistence type="inferred from homology"/>
<dbReference type="EC" id="3.4.21.-" evidence="9"/>
<feature type="transmembrane region" description="Helical" evidence="7">
    <location>
        <begin position="12"/>
        <end position="35"/>
    </location>
</feature>
<evidence type="ECO:0000256" key="2">
    <source>
        <dbReference type="ARBA" id="ARBA00009045"/>
    </source>
</evidence>
<dbReference type="EMBL" id="CP134536">
    <property type="protein sequence ID" value="WNH11404.1"/>
    <property type="molecule type" value="Genomic_DNA"/>
</dbReference>
<evidence type="ECO:0000313" key="10">
    <source>
        <dbReference type="Proteomes" id="UP001303407"/>
    </source>
</evidence>
<keyword evidence="4 9" id="KW-0378">Hydrolase</keyword>
<keyword evidence="10" id="KW-1185">Reference proteome</keyword>
<dbReference type="Pfam" id="PF01694">
    <property type="entry name" value="Rhomboid"/>
    <property type="match status" value="2"/>
</dbReference>
<feature type="transmembrane region" description="Helical" evidence="7">
    <location>
        <begin position="250"/>
        <end position="268"/>
    </location>
</feature>
<dbReference type="InterPro" id="IPR050925">
    <property type="entry name" value="Rhomboid_protease_S54"/>
</dbReference>
<accession>A0ABY9XZP8</accession>
<comment type="similarity">
    <text evidence="2">Belongs to the peptidase S54 family.</text>
</comment>
<feature type="transmembrane region" description="Helical" evidence="7">
    <location>
        <begin position="55"/>
        <end position="74"/>
    </location>
</feature>
<reference evidence="9 10" key="1">
    <citation type="submission" date="2023-09" db="EMBL/GenBank/DDBJ databases">
        <title>Thalassobella suaedae gen. nov., sp. nov., a marine bacterium of the family Flavobacteriaceae isolated from a halophyte Suaeda japonica.</title>
        <authorList>
            <person name="Lee S.Y."/>
            <person name="Hwang C.Y."/>
        </authorList>
    </citation>
    <scope>NUCLEOTIDE SEQUENCE [LARGE SCALE GENOMIC DNA]</scope>
    <source>
        <strain evidence="9 10">HL-DH10</strain>
    </source>
</reference>
<evidence type="ECO:0000256" key="5">
    <source>
        <dbReference type="ARBA" id="ARBA00022989"/>
    </source>
</evidence>
<feature type="domain" description="Peptidase S54 rhomboid" evidence="8">
    <location>
        <begin position="46"/>
        <end position="103"/>
    </location>
</feature>
<keyword evidence="3 7" id="KW-0812">Transmembrane</keyword>
<comment type="subcellular location">
    <subcellularLocation>
        <location evidence="1">Membrane</location>
        <topology evidence="1">Multi-pass membrane protein</topology>
    </subcellularLocation>
</comment>
<feature type="transmembrane region" description="Helical" evidence="7">
    <location>
        <begin position="86"/>
        <end position="107"/>
    </location>
</feature>
<evidence type="ECO:0000259" key="8">
    <source>
        <dbReference type="Pfam" id="PF01694"/>
    </source>
</evidence>
<evidence type="ECO:0000256" key="6">
    <source>
        <dbReference type="ARBA" id="ARBA00023136"/>
    </source>
</evidence>
<sequence>MMRISETVKHLIIINVIMFIGTLMIGNGELFYEWFAMYFPKNDAFKPWQIITHMFMHGGVTHILFNMFALWMFGTPVEQVLGSKRFLFIYISAGLGAVAMQLGYYYFDYYPLINNISDLGFSSDVVKQIVNFDIVDYNINGGGFFSKEIFQEKLFPLLASNNLDTSLINQNSFNNLYEMNVIVNNSAMVGASGCIMGVMAAFGMMNPNAELMMIFLPIPIKAKYFIPGIIILDLVSGLTGQSFFSPSNTAYMAHVGGALTGFLIMWYWKKTQFNRNRWY</sequence>
<dbReference type="Gene3D" id="1.20.1540.10">
    <property type="entry name" value="Rhomboid-like"/>
    <property type="match status" value="1"/>
</dbReference>
<evidence type="ECO:0000256" key="1">
    <source>
        <dbReference type="ARBA" id="ARBA00004141"/>
    </source>
</evidence>
<keyword evidence="9" id="KW-0645">Protease</keyword>
<feature type="transmembrane region" description="Helical" evidence="7">
    <location>
        <begin position="182"/>
        <end position="203"/>
    </location>
</feature>
<protein>
    <submittedName>
        <fullName evidence="9">Rhomboid family intramembrane serine protease</fullName>
        <ecNumber evidence="9">3.4.21.-</ecNumber>
    </submittedName>
</protein>
<feature type="domain" description="Peptidase S54 rhomboid" evidence="8">
    <location>
        <begin position="182"/>
        <end position="267"/>
    </location>
</feature>
<dbReference type="PANTHER" id="PTHR43731:SF14">
    <property type="entry name" value="PRESENILIN-ASSOCIATED RHOMBOID-LIKE PROTEIN, MITOCHONDRIAL"/>
    <property type="match status" value="1"/>
</dbReference>
<keyword evidence="6 7" id="KW-0472">Membrane</keyword>
<evidence type="ECO:0000256" key="3">
    <source>
        <dbReference type="ARBA" id="ARBA00022692"/>
    </source>
</evidence>
<organism evidence="9 10">
    <name type="scientific">Thalassobellus suaedae</name>
    <dbReference type="NCBI Taxonomy" id="3074124"/>
    <lineage>
        <taxon>Bacteria</taxon>
        <taxon>Pseudomonadati</taxon>
        <taxon>Bacteroidota</taxon>
        <taxon>Flavobacteriia</taxon>
        <taxon>Flavobacteriales</taxon>
        <taxon>Flavobacteriaceae</taxon>
        <taxon>Thalassobellus</taxon>
    </lineage>
</organism>
<dbReference type="PANTHER" id="PTHR43731">
    <property type="entry name" value="RHOMBOID PROTEASE"/>
    <property type="match status" value="1"/>
</dbReference>
<evidence type="ECO:0000256" key="7">
    <source>
        <dbReference type="SAM" id="Phobius"/>
    </source>
</evidence>
<dbReference type="InterPro" id="IPR022764">
    <property type="entry name" value="Peptidase_S54_rhomboid_dom"/>
</dbReference>
<gene>
    <name evidence="9" type="ORF">RHP49_10860</name>
</gene>
<evidence type="ECO:0000313" key="9">
    <source>
        <dbReference type="EMBL" id="WNH11404.1"/>
    </source>
</evidence>
<dbReference type="InterPro" id="IPR035952">
    <property type="entry name" value="Rhomboid-like_sf"/>
</dbReference>
<evidence type="ECO:0000256" key="4">
    <source>
        <dbReference type="ARBA" id="ARBA00022801"/>
    </source>
</evidence>
<dbReference type="GO" id="GO:0008233">
    <property type="term" value="F:peptidase activity"/>
    <property type="evidence" value="ECO:0007669"/>
    <property type="project" value="UniProtKB-KW"/>
</dbReference>
<dbReference type="Proteomes" id="UP001303407">
    <property type="component" value="Chromosome"/>
</dbReference>